<dbReference type="GO" id="GO:0043190">
    <property type="term" value="C:ATP-binding cassette (ABC) transporter complex"/>
    <property type="evidence" value="ECO:0007669"/>
    <property type="project" value="InterPro"/>
</dbReference>
<organism evidence="3 4">
    <name type="scientific">Sphaerobacter thermophilus (strain ATCC 49802 / DSM 20745 / KCCM 41009 / NCIMB 13125 / S 6022)</name>
    <dbReference type="NCBI Taxonomy" id="479434"/>
    <lineage>
        <taxon>Bacteria</taxon>
        <taxon>Pseudomonadati</taxon>
        <taxon>Thermomicrobiota</taxon>
        <taxon>Thermomicrobia</taxon>
        <taxon>Sphaerobacterales</taxon>
        <taxon>Sphaerobacterineae</taxon>
        <taxon>Sphaerobacteraceae</taxon>
        <taxon>Sphaerobacter</taxon>
    </lineage>
</organism>
<gene>
    <name evidence="3" type="ordered locus">Sthe_2184</name>
</gene>
<dbReference type="GO" id="GO:0015833">
    <property type="term" value="P:peptide transport"/>
    <property type="evidence" value="ECO:0007669"/>
    <property type="project" value="TreeGrafter"/>
</dbReference>
<dbReference type="PANTHER" id="PTHR30290">
    <property type="entry name" value="PERIPLASMIC BINDING COMPONENT OF ABC TRANSPORTER"/>
    <property type="match status" value="1"/>
</dbReference>
<evidence type="ECO:0000313" key="4">
    <source>
        <dbReference type="Proteomes" id="UP000002027"/>
    </source>
</evidence>
<dbReference type="InterPro" id="IPR039424">
    <property type="entry name" value="SBP_5"/>
</dbReference>
<keyword evidence="4" id="KW-1185">Reference proteome</keyword>
<dbReference type="GO" id="GO:0030288">
    <property type="term" value="C:outer membrane-bounded periplasmic space"/>
    <property type="evidence" value="ECO:0007669"/>
    <property type="project" value="UniProtKB-ARBA"/>
</dbReference>
<evidence type="ECO:0000313" key="3">
    <source>
        <dbReference type="EMBL" id="ACZ39610.1"/>
    </source>
</evidence>
<dbReference type="PROSITE" id="PS51318">
    <property type="entry name" value="TAT"/>
    <property type="match status" value="1"/>
</dbReference>
<dbReference type="InterPro" id="IPR030678">
    <property type="entry name" value="Peptide/Ni-bd"/>
</dbReference>
<dbReference type="PIRSF" id="PIRSF002741">
    <property type="entry name" value="MppA"/>
    <property type="match status" value="1"/>
</dbReference>
<sequence>MSSDRQFADLLKEATEGRLTRREVLKRAAALGLTAPAIAALLAACGGDGGSEETPSAGEATQPAGGAASPTTGGGEATPAGEEGGEAGGHGELRLLWWQAPTILNAHLSQGTKDFDASRVHLEPLAEFDSESNLVPVLAAEIPTLGNGVAEDGSSVTWKLRQGVKWHDGEEFTAEDVAFTFEYLTHPETNATTYGKYTNVESVEVIDDYTVKVNFKTPDPAWFNPFVGPEGMILPEHILRDYVGARARDAEFNLMPIGTGPFKVVEFRPGDVVVYERNPDYWDPGKPHFDRITLKGGGDATSAARAVLQTGEADYAWNIQVAPSVLEPMEAAGLGEVVAWPGGGTEKLLINHSDPNTEVNGERSYWEIPHPHFQDLRVRQALALAIQRDVIADTLYGAGGSATALTMNEVPPLMPDDVTWEFNLEKANQLLDEAGAERGPDGIRVLNGVPMRWVYQTSVNPVRQQNQEIVKQACAELGIDIQLKSISADVYFSGDPGNPDTTGHFYADLEMYNNSAESPFPVLWYRRYYSRNPETDICQKSNQWAADNDMRYQNPEFNDLWDQVKQEMDPDRAREIFLEMQRLVATDVAEIGIVARNNVAVRSKEIVGQNLTQWASDLWDVKNWRRASS</sequence>
<reference evidence="3 4" key="2">
    <citation type="journal article" date="2010" name="Stand. Genomic Sci.">
        <title>Complete genome sequence of Desulfohalobium retbaense type strain (HR(100)).</title>
        <authorList>
            <person name="Spring S."/>
            <person name="Nolan M."/>
            <person name="Lapidus A."/>
            <person name="Glavina Del Rio T."/>
            <person name="Copeland A."/>
            <person name="Tice H."/>
            <person name="Cheng J.F."/>
            <person name="Lucas S."/>
            <person name="Land M."/>
            <person name="Chen F."/>
            <person name="Bruce D."/>
            <person name="Goodwin L."/>
            <person name="Pitluck S."/>
            <person name="Ivanova N."/>
            <person name="Mavromatis K."/>
            <person name="Mikhailova N."/>
            <person name="Pati A."/>
            <person name="Chen A."/>
            <person name="Palaniappan K."/>
            <person name="Hauser L."/>
            <person name="Chang Y.J."/>
            <person name="Jeffries C.D."/>
            <person name="Munk C."/>
            <person name="Kiss H."/>
            <person name="Chain P."/>
            <person name="Han C."/>
            <person name="Brettin T."/>
            <person name="Detter J.C."/>
            <person name="Schuler E."/>
            <person name="Goker M."/>
            <person name="Rohde M."/>
            <person name="Bristow J."/>
            <person name="Eisen J.A."/>
            <person name="Markowitz V."/>
            <person name="Hugenholtz P."/>
            <person name="Kyrpides N.C."/>
            <person name="Klenk H.P."/>
        </authorList>
    </citation>
    <scope>NUCLEOTIDE SEQUENCE [LARGE SCALE GENOMIC DNA]</scope>
    <source>
        <strain evidence="4">ATCC 49802 / DSM 20745 / S 6022</strain>
    </source>
</reference>
<dbReference type="PANTHER" id="PTHR30290:SF65">
    <property type="entry name" value="MONOACYL PHOSPHATIDYLINOSITOL TETRAMANNOSIDE-BINDING PROTEIN LPQW-RELATED"/>
    <property type="match status" value="1"/>
</dbReference>
<dbReference type="CDD" id="cd08513">
    <property type="entry name" value="PBP2_thermophilic_Hb8_like"/>
    <property type="match status" value="1"/>
</dbReference>
<dbReference type="AlphaFoldDB" id="D1C6I5"/>
<dbReference type="Proteomes" id="UP000002027">
    <property type="component" value="Chromosome 1"/>
</dbReference>
<name>D1C6I5_SPHTD</name>
<reference evidence="4" key="1">
    <citation type="submission" date="2009-11" db="EMBL/GenBank/DDBJ databases">
        <title>The complete chromosome 1 of Sphaerobacter thermophilus DSM 20745.</title>
        <authorList>
            <person name="Lucas S."/>
            <person name="Copeland A."/>
            <person name="Lapidus A."/>
            <person name="Glavina del Rio T."/>
            <person name="Dalin E."/>
            <person name="Tice H."/>
            <person name="Bruce D."/>
            <person name="Goodwin L."/>
            <person name="Pitluck S."/>
            <person name="Kyrpides N."/>
            <person name="Mavromatis K."/>
            <person name="Ivanova N."/>
            <person name="Mikhailova N."/>
            <person name="LaButti K.M."/>
            <person name="Clum A."/>
            <person name="Sun H.I."/>
            <person name="Brettin T."/>
            <person name="Detter J.C."/>
            <person name="Han C."/>
            <person name="Larimer F."/>
            <person name="Land M."/>
            <person name="Hauser L."/>
            <person name="Markowitz V."/>
            <person name="Cheng J.F."/>
            <person name="Hugenholtz P."/>
            <person name="Woyke T."/>
            <person name="Wu D."/>
            <person name="Steenblock K."/>
            <person name="Schneider S."/>
            <person name="Pukall R."/>
            <person name="Goeker M."/>
            <person name="Klenk H.P."/>
            <person name="Eisen J.A."/>
        </authorList>
    </citation>
    <scope>NUCLEOTIDE SEQUENCE [LARGE SCALE GENOMIC DNA]</scope>
    <source>
        <strain evidence="4">ATCC 49802 / DSM 20745 / S 6022</strain>
    </source>
</reference>
<dbReference type="Pfam" id="PF00496">
    <property type="entry name" value="SBP_bac_5"/>
    <property type="match status" value="1"/>
</dbReference>
<dbReference type="GO" id="GO:1904680">
    <property type="term" value="F:peptide transmembrane transporter activity"/>
    <property type="evidence" value="ECO:0007669"/>
    <property type="project" value="TreeGrafter"/>
</dbReference>
<dbReference type="RefSeq" id="WP_012872656.1">
    <property type="nucleotide sequence ID" value="NC_013523.1"/>
</dbReference>
<dbReference type="OrthoDB" id="137511at2"/>
<dbReference type="InterPro" id="IPR000914">
    <property type="entry name" value="SBP_5_dom"/>
</dbReference>
<proteinExistence type="predicted"/>
<dbReference type="KEGG" id="sti:Sthe_2184"/>
<dbReference type="HOGENOM" id="CLU_017028_7_3_0"/>
<evidence type="ECO:0000256" key="1">
    <source>
        <dbReference type="SAM" id="MobiDB-lite"/>
    </source>
</evidence>
<dbReference type="STRING" id="479434.Sthe_2184"/>
<dbReference type="SUPFAM" id="SSF53850">
    <property type="entry name" value="Periplasmic binding protein-like II"/>
    <property type="match status" value="1"/>
</dbReference>
<protein>
    <submittedName>
        <fullName evidence="3">Extracellular solute-binding protein family 5</fullName>
    </submittedName>
</protein>
<feature type="region of interest" description="Disordered" evidence="1">
    <location>
        <begin position="48"/>
        <end position="89"/>
    </location>
</feature>
<accession>D1C6I5</accession>
<feature type="domain" description="Solute-binding protein family 5" evidence="2">
    <location>
        <begin position="134"/>
        <end position="491"/>
    </location>
</feature>
<dbReference type="Gene3D" id="3.10.105.10">
    <property type="entry name" value="Dipeptide-binding Protein, Domain 3"/>
    <property type="match status" value="1"/>
</dbReference>
<dbReference type="eggNOG" id="COG0747">
    <property type="taxonomic scope" value="Bacteria"/>
</dbReference>
<dbReference type="InParanoid" id="D1C6I5"/>
<feature type="compositionally biased region" description="Low complexity" evidence="1">
    <location>
        <begin position="63"/>
        <end position="81"/>
    </location>
</feature>
<dbReference type="EMBL" id="CP001823">
    <property type="protein sequence ID" value="ACZ39610.1"/>
    <property type="molecule type" value="Genomic_DNA"/>
</dbReference>
<dbReference type="InterPro" id="IPR006311">
    <property type="entry name" value="TAT_signal"/>
</dbReference>
<evidence type="ECO:0000259" key="2">
    <source>
        <dbReference type="Pfam" id="PF00496"/>
    </source>
</evidence>
<dbReference type="Gene3D" id="3.40.190.10">
    <property type="entry name" value="Periplasmic binding protein-like II"/>
    <property type="match status" value="1"/>
</dbReference>